<evidence type="ECO:0000313" key="2">
    <source>
        <dbReference type="Proteomes" id="UP000030661"/>
    </source>
</evidence>
<dbReference type="Pfam" id="PF05096">
    <property type="entry name" value="Glu_cyclase_2"/>
    <property type="match status" value="1"/>
</dbReference>
<dbReference type="GO" id="GO:0016603">
    <property type="term" value="F:glutaminyl-peptide cyclotransferase activity"/>
    <property type="evidence" value="ECO:0007669"/>
    <property type="project" value="InterPro"/>
</dbReference>
<dbReference type="PANTHER" id="PTHR31270">
    <property type="entry name" value="GLUTAMINYL-PEPTIDE CYCLOTRANSFERASE"/>
    <property type="match status" value="1"/>
</dbReference>
<accession>A0A0S6WA26</accession>
<dbReference type="eggNOG" id="COG3823">
    <property type="taxonomic scope" value="Bacteria"/>
</dbReference>
<dbReference type="EMBL" id="DF820463">
    <property type="protein sequence ID" value="GAK55355.1"/>
    <property type="molecule type" value="Genomic_DNA"/>
</dbReference>
<organism evidence="1 2">
    <name type="scientific">Vecturithrix granuli</name>
    <dbReference type="NCBI Taxonomy" id="1499967"/>
    <lineage>
        <taxon>Bacteria</taxon>
        <taxon>Candidatus Moduliflexota</taxon>
        <taxon>Candidatus Vecturitrichia</taxon>
        <taxon>Candidatus Vecturitrichales</taxon>
        <taxon>Candidatus Vecturitrichaceae</taxon>
        <taxon>Candidatus Vecturithrix</taxon>
    </lineage>
</organism>
<dbReference type="InterPro" id="IPR015943">
    <property type="entry name" value="WD40/YVTN_repeat-like_dom_sf"/>
</dbReference>
<dbReference type="Gene3D" id="2.130.10.10">
    <property type="entry name" value="YVTN repeat-like/Quinoprotein amine dehydrogenase"/>
    <property type="match status" value="1"/>
</dbReference>
<dbReference type="Proteomes" id="UP000030661">
    <property type="component" value="Unassembled WGS sequence"/>
</dbReference>
<dbReference type="STRING" id="1499967.U27_02187"/>
<evidence type="ECO:0000313" key="1">
    <source>
        <dbReference type="EMBL" id="GAK55355.1"/>
    </source>
</evidence>
<dbReference type="SUPFAM" id="SSF50969">
    <property type="entry name" value="YVTN repeat-like/Quinoprotein amine dehydrogenase"/>
    <property type="match status" value="1"/>
</dbReference>
<gene>
    <name evidence="1" type="ORF">U27_02187</name>
</gene>
<dbReference type="PANTHER" id="PTHR31270:SF1">
    <property type="entry name" value="GLUTAMINYL-PEPTIDE CYCLOTRANSFERASE"/>
    <property type="match status" value="1"/>
</dbReference>
<dbReference type="InterPro" id="IPR011044">
    <property type="entry name" value="Quino_amine_DH_bsu"/>
</dbReference>
<dbReference type="HOGENOM" id="CLU_060272_2_2_0"/>
<proteinExistence type="predicted"/>
<protein>
    <submittedName>
        <fullName evidence="1">Glutamine cyclotransferase</fullName>
    </submittedName>
</protein>
<dbReference type="AlphaFoldDB" id="A0A0S6WA26"/>
<keyword evidence="2" id="KW-1185">Reference proteome</keyword>
<sequence length="271" mass="30628">MIHNEYYPLPERSILVKKRGVFLLISLFFFLSFQSEGMAAVKRYTVQILNTLPHSTESFTQGLVYHEGVLYESTGLYGQSTLQKLDAATGKLLKKISVPNVFAEGLARWQDRLIQITWKNRIALIYALADFSPLGMFQYDTEGWGLTNDDQSLIMSDGTNVLTFRNPDTFAAERRIEVTVQGEPVPYLNELEYVDGLIYANVWYQNFIVQIDPADGEVVGVIDAAPLFHQLPPLSDDSVLNGIAYNNDRSTLYLTGKNWPKIFGVTLYPLP</sequence>
<dbReference type="InterPro" id="IPR007788">
    <property type="entry name" value="QCT"/>
</dbReference>
<reference evidence="1 2" key="1">
    <citation type="journal article" date="2015" name="PeerJ">
        <title>First genomic representation of candidate bacterial phylum KSB3 points to enhanced environmental sensing as a trigger of wastewater bulking.</title>
        <authorList>
            <person name="Sekiguchi Y."/>
            <person name="Ohashi A."/>
            <person name="Parks D.H."/>
            <person name="Yamauchi T."/>
            <person name="Tyson G.W."/>
            <person name="Hugenholtz P."/>
        </authorList>
    </citation>
    <scope>NUCLEOTIDE SEQUENCE [LARGE SCALE GENOMIC DNA]</scope>
</reference>
<keyword evidence="1" id="KW-0808">Transferase</keyword>
<name>A0A0S6WA26_VECG1</name>